<evidence type="ECO:0000256" key="1">
    <source>
        <dbReference type="SAM" id="Phobius"/>
    </source>
</evidence>
<keyword evidence="1" id="KW-1133">Transmembrane helix</keyword>
<protein>
    <submittedName>
        <fullName evidence="2">Putative secreted protein</fullName>
    </submittedName>
</protein>
<dbReference type="AlphaFoldDB" id="A0A2M4DK12"/>
<proteinExistence type="predicted"/>
<reference evidence="2" key="1">
    <citation type="submission" date="2018-01" db="EMBL/GenBank/DDBJ databases">
        <title>An insight into the sialome of Amazonian anophelines.</title>
        <authorList>
            <person name="Ribeiro J.M."/>
            <person name="Scarpassa V."/>
            <person name="Calvo E."/>
        </authorList>
    </citation>
    <scope>NUCLEOTIDE SEQUENCE</scope>
</reference>
<accession>A0A2M4DK12</accession>
<keyword evidence="1" id="KW-0472">Membrane</keyword>
<feature type="transmembrane region" description="Helical" evidence="1">
    <location>
        <begin position="6"/>
        <end position="25"/>
    </location>
</feature>
<sequence length="94" mass="11097">MEERRYVLPLLVLVVVVVVVGVPWPPSPPRSWRHRAVHCTTRTIRPSCRYISIRLRKSKTGIVAVFLRHRQGFICCHRWNSRHTWRTITVTSIN</sequence>
<evidence type="ECO:0000313" key="2">
    <source>
        <dbReference type="EMBL" id="MBW77903.1"/>
    </source>
</evidence>
<name>A0A2M4DK12_ANODA</name>
<keyword evidence="1" id="KW-0812">Transmembrane</keyword>
<organism evidence="2">
    <name type="scientific">Anopheles darlingi</name>
    <name type="common">Mosquito</name>
    <dbReference type="NCBI Taxonomy" id="43151"/>
    <lineage>
        <taxon>Eukaryota</taxon>
        <taxon>Metazoa</taxon>
        <taxon>Ecdysozoa</taxon>
        <taxon>Arthropoda</taxon>
        <taxon>Hexapoda</taxon>
        <taxon>Insecta</taxon>
        <taxon>Pterygota</taxon>
        <taxon>Neoptera</taxon>
        <taxon>Endopterygota</taxon>
        <taxon>Diptera</taxon>
        <taxon>Nematocera</taxon>
        <taxon>Culicoidea</taxon>
        <taxon>Culicidae</taxon>
        <taxon>Anophelinae</taxon>
        <taxon>Anopheles</taxon>
    </lineage>
</organism>
<dbReference type="EMBL" id="GGFL01013725">
    <property type="protein sequence ID" value="MBW77903.1"/>
    <property type="molecule type" value="Transcribed_RNA"/>
</dbReference>